<keyword evidence="3" id="KW-1185">Reference proteome</keyword>
<feature type="region of interest" description="Disordered" evidence="1">
    <location>
        <begin position="1"/>
        <end position="33"/>
    </location>
</feature>
<evidence type="ECO:0000256" key="1">
    <source>
        <dbReference type="SAM" id="MobiDB-lite"/>
    </source>
</evidence>
<sequence>MLPHDPHGPGSQVWRGAERAKRPGQQAPPRARVPLKVPETLAMEYTFGAPLPGYGVVSSQPAPPRTQPAAVMQSVQYVGPCRPTGPAPSLGLGSPLPEARITATASMPRMWESIPVGAQPQEVDPRTSSGWHPSQTYVSTRDAPAEGSQVVSAQTTQSGPSVALNAAPAPRFL</sequence>
<dbReference type="Proteomes" id="UP000186817">
    <property type="component" value="Unassembled WGS sequence"/>
</dbReference>
<feature type="region of interest" description="Disordered" evidence="1">
    <location>
        <begin position="119"/>
        <end position="173"/>
    </location>
</feature>
<evidence type="ECO:0000313" key="3">
    <source>
        <dbReference type="Proteomes" id="UP000186817"/>
    </source>
</evidence>
<accession>A0A1Q9EQP1</accession>
<comment type="caution">
    <text evidence="2">The sequence shown here is derived from an EMBL/GenBank/DDBJ whole genome shotgun (WGS) entry which is preliminary data.</text>
</comment>
<evidence type="ECO:0000313" key="2">
    <source>
        <dbReference type="EMBL" id="OLQ09711.1"/>
    </source>
</evidence>
<gene>
    <name evidence="2" type="ORF">AK812_SmicGene6656</name>
</gene>
<feature type="compositionally biased region" description="Polar residues" evidence="1">
    <location>
        <begin position="126"/>
        <end position="139"/>
    </location>
</feature>
<dbReference type="AlphaFoldDB" id="A0A1Q9EQP1"/>
<organism evidence="2 3">
    <name type="scientific">Symbiodinium microadriaticum</name>
    <name type="common">Dinoflagellate</name>
    <name type="synonym">Zooxanthella microadriatica</name>
    <dbReference type="NCBI Taxonomy" id="2951"/>
    <lineage>
        <taxon>Eukaryota</taxon>
        <taxon>Sar</taxon>
        <taxon>Alveolata</taxon>
        <taxon>Dinophyceae</taxon>
        <taxon>Suessiales</taxon>
        <taxon>Symbiodiniaceae</taxon>
        <taxon>Symbiodinium</taxon>
    </lineage>
</organism>
<reference evidence="2 3" key="1">
    <citation type="submission" date="2016-02" db="EMBL/GenBank/DDBJ databases">
        <title>Genome analysis of coral dinoflagellate symbionts highlights evolutionary adaptations to a symbiotic lifestyle.</title>
        <authorList>
            <person name="Aranda M."/>
            <person name="Li Y."/>
            <person name="Liew Y.J."/>
            <person name="Baumgarten S."/>
            <person name="Simakov O."/>
            <person name="Wilson M."/>
            <person name="Piel J."/>
            <person name="Ashoor H."/>
            <person name="Bougouffa S."/>
            <person name="Bajic V.B."/>
            <person name="Ryu T."/>
            <person name="Ravasi T."/>
            <person name="Bayer T."/>
            <person name="Micklem G."/>
            <person name="Kim H."/>
            <person name="Bhak J."/>
            <person name="Lajeunesse T.C."/>
            <person name="Voolstra C.R."/>
        </authorList>
    </citation>
    <scope>NUCLEOTIDE SEQUENCE [LARGE SCALE GENOMIC DNA]</scope>
    <source>
        <strain evidence="2 3">CCMP2467</strain>
    </source>
</reference>
<name>A0A1Q9EQP1_SYMMI</name>
<protein>
    <submittedName>
        <fullName evidence="2">Uncharacterized protein</fullName>
    </submittedName>
</protein>
<dbReference type="EMBL" id="LSRX01000092">
    <property type="protein sequence ID" value="OLQ09711.1"/>
    <property type="molecule type" value="Genomic_DNA"/>
</dbReference>
<feature type="compositionally biased region" description="Polar residues" evidence="1">
    <location>
        <begin position="149"/>
        <end position="160"/>
    </location>
</feature>
<proteinExistence type="predicted"/>